<evidence type="ECO:0000313" key="1">
    <source>
        <dbReference type="EMBL" id="QXT39390.1"/>
    </source>
</evidence>
<dbReference type="KEGG" id="gce:KYE46_15905"/>
<keyword evidence="2" id="KW-1185">Reference proteome</keyword>
<name>A0A8F6TVD0_9RHOB</name>
<dbReference type="RefSeq" id="WP_219001977.1">
    <property type="nucleotide sequence ID" value="NZ_CP079194.1"/>
</dbReference>
<proteinExistence type="predicted"/>
<evidence type="ECO:0000313" key="2">
    <source>
        <dbReference type="Proteomes" id="UP000825009"/>
    </source>
</evidence>
<dbReference type="AlphaFoldDB" id="A0A8F6TVD0"/>
<dbReference type="Proteomes" id="UP000825009">
    <property type="component" value="Chromosome"/>
</dbReference>
<accession>A0A8F6TVD0</accession>
<protein>
    <recommendedName>
        <fullName evidence="3">Glycosyltransferase</fullName>
    </recommendedName>
</protein>
<gene>
    <name evidence="1" type="ORF">KYE46_15905</name>
</gene>
<dbReference type="EMBL" id="CP079194">
    <property type="protein sequence ID" value="QXT39390.1"/>
    <property type="molecule type" value="Genomic_DNA"/>
</dbReference>
<organism evidence="1 2">
    <name type="scientific">Gymnodinialimonas ceratoperidinii</name>
    <dbReference type="NCBI Taxonomy" id="2856823"/>
    <lineage>
        <taxon>Bacteria</taxon>
        <taxon>Pseudomonadati</taxon>
        <taxon>Pseudomonadota</taxon>
        <taxon>Alphaproteobacteria</taxon>
        <taxon>Rhodobacterales</taxon>
        <taxon>Paracoccaceae</taxon>
        <taxon>Gymnodinialimonas</taxon>
    </lineage>
</organism>
<sequence>MIRAPLRRLSLRQRTVPFLHALQPDPTLLSQTANILFLLQTTRKVRDMAAPTRGRSWRRLRRALAHGVRAACHVRYAFTARVRAHDWIVAFDGKRARPLPGESPHQHLTRVCRTNRPQSLPSLIGIKETSRIHQVDMSRRFGHTDESYGALAFLCGLAGPAGLARLASQALIGYATTRDPQAAVIYAGLDLVERRHLLTQCGFLTTTSSTWLTEVLRTGFLTARPDIDVVEVLHGASTVTIAPYFARLHELSRATPIYVNLIADLPRFAPQSDHLLTDEDGEIACNIRLWQDRKGRDVAIPRNLFETPAIAFIGGASNDPDYAASSYFAKEIALLKALRRRLSLPIRYCVHPAHGPDLQARLIGRVRALGAQTTGLSTQDDILAARITVGGFSTSLVEAALLGREVFAYEDMGALFVPEIAAMLTFTPDIEALADNIAEACAAVSATSPEDDFNLVSALARRRYGLEMRLTDEVSPQ</sequence>
<reference evidence="1 2" key="1">
    <citation type="submission" date="2021-07" db="EMBL/GenBank/DDBJ databases">
        <title>A novel Jannaschia species isolated from marine dinoflagellate Ceratoperidinium margalefii.</title>
        <authorList>
            <person name="Jiang Y."/>
            <person name="Li Z."/>
        </authorList>
    </citation>
    <scope>NUCLEOTIDE SEQUENCE [LARGE SCALE GENOMIC DNA]</scope>
    <source>
        <strain evidence="1 2">J12C1-MA-4</strain>
    </source>
</reference>
<evidence type="ECO:0008006" key="3">
    <source>
        <dbReference type="Google" id="ProtNLM"/>
    </source>
</evidence>